<keyword evidence="3" id="KW-1185">Reference proteome</keyword>
<accession>A0A834TYP9</accession>
<feature type="region of interest" description="Disordered" evidence="1">
    <location>
        <begin position="1"/>
        <end position="76"/>
    </location>
</feature>
<dbReference type="Proteomes" id="UP000634136">
    <property type="component" value="Unassembled WGS sequence"/>
</dbReference>
<dbReference type="AlphaFoldDB" id="A0A834TYP9"/>
<name>A0A834TYP9_9FABA</name>
<comment type="caution">
    <text evidence="2">The sequence shown here is derived from an EMBL/GenBank/DDBJ whole genome shotgun (WGS) entry which is preliminary data.</text>
</comment>
<sequence>MGRLKLKLKDLQQRGSSKKRNPRNAAEWRGRRRNARAREDGVRRNGCERRLRQGGSKGAREGLGWQRKKESPDMAKKATTLWFSRESLDVAV</sequence>
<organism evidence="2 3">
    <name type="scientific">Senna tora</name>
    <dbReference type="NCBI Taxonomy" id="362788"/>
    <lineage>
        <taxon>Eukaryota</taxon>
        <taxon>Viridiplantae</taxon>
        <taxon>Streptophyta</taxon>
        <taxon>Embryophyta</taxon>
        <taxon>Tracheophyta</taxon>
        <taxon>Spermatophyta</taxon>
        <taxon>Magnoliopsida</taxon>
        <taxon>eudicotyledons</taxon>
        <taxon>Gunneridae</taxon>
        <taxon>Pentapetalae</taxon>
        <taxon>rosids</taxon>
        <taxon>fabids</taxon>
        <taxon>Fabales</taxon>
        <taxon>Fabaceae</taxon>
        <taxon>Caesalpinioideae</taxon>
        <taxon>Cassia clade</taxon>
        <taxon>Senna</taxon>
    </lineage>
</organism>
<feature type="compositionally biased region" description="Basic and acidic residues" evidence="1">
    <location>
        <begin position="67"/>
        <end position="76"/>
    </location>
</feature>
<dbReference type="EMBL" id="JAAIUW010000006">
    <property type="protein sequence ID" value="KAF7829081.1"/>
    <property type="molecule type" value="Genomic_DNA"/>
</dbReference>
<proteinExistence type="predicted"/>
<reference evidence="2" key="1">
    <citation type="submission" date="2020-09" db="EMBL/GenBank/DDBJ databases">
        <title>Genome-Enabled Discovery of Anthraquinone Biosynthesis in Senna tora.</title>
        <authorList>
            <person name="Kang S.-H."/>
            <person name="Pandey R.P."/>
            <person name="Lee C.-M."/>
            <person name="Sim J.-S."/>
            <person name="Jeong J.-T."/>
            <person name="Choi B.-S."/>
            <person name="Jung M."/>
            <person name="Ginzburg D."/>
            <person name="Zhao K."/>
            <person name="Won S.Y."/>
            <person name="Oh T.-J."/>
            <person name="Yu Y."/>
            <person name="Kim N.-H."/>
            <person name="Lee O.R."/>
            <person name="Lee T.-H."/>
            <person name="Bashyal P."/>
            <person name="Kim T.-S."/>
            <person name="Lee W.-H."/>
            <person name="Kawkins C."/>
            <person name="Kim C.-K."/>
            <person name="Kim J.S."/>
            <person name="Ahn B.O."/>
            <person name="Rhee S.Y."/>
            <person name="Sohng J.K."/>
        </authorList>
    </citation>
    <scope>NUCLEOTIDE SEQUENCE</scope>
    <source>
        <tissue evidence="2">Leaf</tissue>
    </source>
</reference>
<protein>
    <submittedName>
        <fullName evidence="2">Uncharacterized protein</fullName>
    </submittedName>
</protein>
<evidence type="ECO:0000313" key="2">
    <source>
        <dbReference type="EMBL" id="KAF7829081.1"/>
    </source>
</evidence>
<feature type="compositionally biased region" description="Basic and acidic residues" evidence="1">
    <location>
        <begin position="36"/>
        <end position="51"/>
    </location>
</feature>
<evidence type="ECO:0000313" key="3">
    <source>
        <dbReference type="Proteomes" id="UP000634136"/>
    </source>
</evidence>
<evidence type="ECO:0000256" key="1">
    <source>
        <dbReference type="SAM" id="MobiDB-lite"/>
    </source>
</evidence>
<gene>
    <name evidence="2" type="ORF">G2W53_020245</name>
</gene>